<keyword evidence="3 6" id="KW-0805">Transcription regulation</keyword>
<dbReference type="OrthoDB" id="1928390at2759"/>
<comment type="function">
    <text evidence="6">Transcriptional repressor that regulates multiple aspects of plant growth and development.</text>
</comment>
<evidence type="ECO:0000256" key="6">
    <source>
        <dbReference type="RuleBase" id="RU367028"/>
    </source>
</evidence>
<dbReference type="GO" id="GO:0045892">
    <property type="term" value="P:negative regulation of DNA-templated transcription"/>
    <property type="evidence" value="ECO:0007669"/>
    <property type="project" value="UniProtKB-UniRule"/>
</dbReference>
<dbReference type="EMBL" id="JADCNM010000003">
    <property type="protein sequence ID" value="KAG0490851.1"/>
    <property type="molecule type" value="Genomic_DNA"/>
</dbReference>
<keyword evidence="10" id="KW-1185">Reference proteome</keyword>
<dbReference type="EMBL" id="JADCNL010000003">
    <property type="protein sequence ID" value="KAG0488984.1"/>
    <property type="molecule type" value="Genomic_DNA"/>
</dbReference>
<comment type="subcellular location">
    <subcellularLocation>
        <location evidence="1 6">Nucleus</location>
    </subcellularLocation>
</comment>
<keyword evidence="2 6" id="KW-0678">Repressor</keyword>
<dbReference type="PANTHER" id="PTHR33057">
    <property type="entry name" value="TRANSCRIPTION REPRESSOR OFP7-RELATED"/>
    <property type="match status" value="1"/>
</dbReference>
<accession>A0A835RHB4</accession>
<dbReference type="GO" id="GO:0005634">
    <property type="term" value="C:nucleus"/>
    <property type="evidence" value="ECO:0007669"/>
    <property type="project" value="UniProtKB-SubCell"/>
</dbReference>
<dbReference type="Proteomes" id="UP000639772">
    <property type="component" value="Chromosome 3"/>
</dbReference>
<dbReference type="NCBIfam" id="TIGR01568">
    <property type="entry name" value="A_thal_3678"/>
    <property type="match status" value="1"/>
</dbReference>
<organism evidence="8 10">
    <name type="scientific">Vanilla planifolia</name>
    <name type="common">Vanilla</name>
    <dbReference type="NCBI Taxonomy" id="51239"/>
    <lineage>
        <taxon>Eukaryota</taxon>
        <taxon>Viridiplantae</taxon>
        <taxon>Streptophyta</taxon>
        <taxon>Embryophyta</taxon>
        <taxon>Tracheophyta</taxon>
        <taxon>Spermatophyta</taxon>
        <taxon>Magnoliopsida</taxon>
        <taxon>Liliopsida</taxon>
        <taxon>Asparagales</taxon>
        <taxon>Orchidaceae</taxon>
        <taxon>Vanilloideae</taxon>
        <taxon>Vanilleae</taxon>
        <taxon>Vanilla</taxon>
    </lineage>
</organism>
<evidence type="ECO:0000256" key="3">
    <source>
        <dbReference type="ARBA" id="ARBA00023015"/>
    </source>
</evidence>
<reference evidence="10 11" key="1">
    <citation type="journal article" date="2020" name="Nat. Food">
        <title>A phased Vanilla planifolia genome enables genetic improvement of flavour and production.</title>
        <authorList>
            <person name="Hasing T."/>
            <person name="Tang H."/>
            <person name="Brym M."/>
            <person name="Khazi F."/>
            <person name="Huang T."/>
            <person name="Chambers A.H."/>
        </authorList>
    </citation>
    <scope>NUCLEOTIDE SEQUENCE [LARGE SCALE GENOMIC DNA]</scope>
    <source>
        <tissue evidence="8">Leaf</tissue>
    </source>
</reference>
<keyword evidence="5 6" id="KW-0539">Nucleus</keyword>
<dbReference type="PROSITE" id="PS51754">
    <property type="entry name" value="OVATE"/>
    <property type="match status" value="1"/>
</dbReference>
<evidence type="ECO:0000313" key="9">
    <source>
        <dbReference type="EMBL" id="KAG0490851.1"/>
    </source>
</evidence>
<evidence type="ECO:0000313" key="8">
    <source>
        <dbReference type="EMBL" id="KAG0488984.1"/>
    </source>
</evidence>
<keyword evidence="4 6" id="KW-0804">Transcription</keyword>
<comment type="caution">
    <text evidence="8">The sequence shown here is derived from an EMBL/GenBank/DDBJ whole genome shotgun (WGS) entry which is preliminary data.</text>
</comment>
<evidence type="ECO:0000259" key="7">
    <source>
        <dbReference type="PROSITE" id="PS51754"/>
    </source>
</evidence>
<evidence type="ECO:0000256" key="1">
    <source>
        <dbReference type="ARBA" id="ARBA00004123"/>
    </source>
</evidence>
<dbReference type="Pfam" id="PF04844">
    <property type="entry name" value="Ovate"/>
    <property type="match status" value="1"/>
</dbReference>
<dbReference type="AlphaFoldDB" id="A0A835RHB4"/>
<feature type="domain" description="OVATE" evidence="7">
    <location>
        <begin position="163"/>
        <end position="222"/>
    </location>
</feature>
<evidence type="ECO:0000256" key="4">
    <source>
        <dbReference type="ARBA" id="ARBA00023163"/>
    </source>
</evidence>
<evidence type="ECO:0000313" key="10">
    <source>
        <dbReference type="Proteomes" id="UP000636800"/>
    </source>
</evidence>
<evidence type="ECO:0000256" key="2">
    <source>
        <dbReference type="ARBA" id="ARBA00022491"/>
    </source>
</evidence>
<name>A0A835RHB4_VANPL</name>
<evidence type="ECO:0000256" key="5">
    <source>
        <dbReference type="ARBA" id="ARBA00023242"/>
    </source>
</evidence>
<dbReference type="InterPro" id="IPR006458">
    <property type="entry name" value="Ovate_C"/>
</dbReference>
<dbReference type="InterPro" id="IPR038933">
    <property type="entry name" value="Ovate"/>
</dbReference>
<gene>
    <name evidence="9" type="ORF">HPP92_007714</name>
    <name evidence="8" type="ORF">HPP92_007795</name>
</gene>
<dbReference type="PANTHER" id="PTHR33057:SF82">
    <property type="entry name" value="TRANSCRIPTION REPRESSOR OFP5"/>
    <property type="match status" value="1"/>
</dbReference>
<sequence length="233" mass="27193">MKWGRKARDENEKSSTLSLLSDVFSFSWFSRWKRADKNRLQPPVGSDRVVVADAPRRRSTGDDEGRRQMILVRERSDTVRSARHYSLGQIELRPLSGCQKWVMEPPRGFEVRSSPPLEPRRIETRRRGQRMRTRVKVCSPRVGRRRVGEGERGEKRGLESFAVVKRSSNPQKDFRESMVEMIREKGMKRPEELESLLACYISLNSDEHHDMIVKAFRQVWFDLNPAPITAGQR</sequence>
<evidence type="ECO:0000313" key="11">
    <source>
        <dbReference type="Proteomes" id="UP000639772"/>
    </source>
</evidence>
<proteinExistence type="predicted"/>
<protein>
    <recommendedName>
        <fullName evidence="6">Transcription repressor</fullName>
    </recommendedName>
    <alternativeName>
        <fullName evidence="6">Ovate family protein</fullName>
    </alternativeName>
</protein>
<dbReference type="Proteomes" id="UP000636800">
    <property type="component" value="Chromosome 3"/>
</dbReference>